<dbReference type="Pfam" id="PF13715">
    <property type="entry name" value="CarbopepD_reg_2"/>
    <property type="match status" value="1"/>
</dbReference>
<evidence type="ECO:0000259" key="8">
    <source>
        <dbReference type="SMART" id="SM00965"/>
    </source>
</evidence>
<dbReference type="InterPro" id="IPR036942">
    <property type="entry name" value="Beta-barrel_TonB_sf"/>
</dbReference>
<dbReference type="SMART" id="SM00965">
    <property type="entry name" value="STN"/>
    <property type="match status" value="1"/>
</dbReference>
<keyword evidence="6 7" id="KW-0998">Cell outer membrane</keyword>
<dbReference type="InterPro" id="IPR012910">
    <property type="entry name" value="Plug_dom"/>
</dbReference>
<evidence type="ECO:0000256" key="2">
    <source>
        <dbReference type="ARBA" id="ARBA00022448"/>
    </source>
</evidence>
<dbReference type="Gene3D" id="2.60.40.1120">
    <property type="entry name" value="Carboxypeptidase-like, regulatory domain"/>
    <property type="match status" value="1"/>
</dbReference>
<name>A0A1N7Q0P4_9FLAO</name>
<dbReference type="Pfam" id="PF07715">
    <property type="entry name" value="Plug"/>
    <property type="match status" value="1"/>
</dbReference>
<feature type="domain" description="Secretin/TonB short N-terminal" evidence="8">
    <location>
        <begin position="72"/>
        <end position="123"/>
    </location>
</feature>
<evidence type="ECO:0000256" key="7">
    <source>
        <dbReference type="PROSITE-ProRule" id="PRU01360"/>
    </source>
</evidence>
<dbReference type="OrthoDB" id="9768177at2"/>
<dbReference type="Pfam" id="PF07660">
    <property type="entry name" value="STN"/>
    <property type="match status" value="1"/>
</dbReference>
<evidence type="ECO:0000256" key="1">
    <source>
        <dbReference type="ARBA" id="ARBA00004571"/>
    </source>
</evidence>
<comment type="subcellular location">
    <subcellularLocation>
        <location evidence="1 7">Cell outer membrane</location>
        <topology evidence="1 7">Multi-pass membrane protein</topology>
    </subcellularLocation>
</comment>
<evidence type="ECO:0000313" key="9">
    <source>
        <dbReference type="EMBL" id="SIT16177.1"/>
    </source>
</evidence>
<dbReference type="STRING" id="373672.SAMN05421785_10877"/>
<dbReference type="Gene3D" id="2.40.170.20">
    <property type="entry name" value="TonB-dependent receptor, beta-barrel domain"/>
    <property type="match status" value="1"/>
</dbReference>
<dbReference type="Gene3D" id="2.170.130.10">
    <property type="entry name" value="TonB-dependent receptor, plug domain"/>
    <property type="match status" value="1"/>
</dbReference>
<keyword evidence="4 7" id="KW-0812">Transmembrane</keyword>
<keyword evidence="5 7" id="KW-0472">Membrane</keyword>
<evidence type="ECO:0000256" key="6">
    <source>
        <dbReference type="ARBA" id="ARBA00023237"/>
    </source>
</evidence>
<dbReference type="InterPro" id="IPR023997">
    <property type="entry name" value="TonB-dep_OMP_SusC/RagA_CS"/>
</dbReference>
<dbReference type="InterPro" id="IPR023996">
    <property type="entry name" value="TonB-dep_OMP_SusC/RagA"/>
</dbReference>
<organism evidence="9 10">
    <name type="scientific">Chryseobacterium gambrini</name>
    <dbReference type="NCBI Taxonomy" id="373672"/>
    <lineage>
        <taxon>Bacteria</taxon>
        <taxon>Pseudomonadati</taxon>
        <taxon>Bacteroidota</taxon>
        <taxon>Flavobacteriia</taxon>
        <taxon>Flavobacteriales</taxon>
        <taxon>Weeksellaceae</taxon>
        <taxon>Chryseobacterium group</taxon>
        <taxon>Chryseobacterium</taxon>
    </lineage>
</organism>
<dbReference type="SUPFAM" id="SSF56935">
    <property type="entry name" value="Porins"/>
    <property type="match status" value="1"/>
</dbReference>
<keyword evidence="3 7" id="KW-1134">Transmembrane beta strand</keyword>
<dbReference type="NCBIfam" id="TIGR04057">
    <property type="entry name" value="SusC_RagA_signa"/>
    <property type="match status" value="1"/>
</dbReference>
<accession>A0A1N7Q0P4</accession>
<dbReference type="SUPFAM" id="SSF49464">
    <property type="entry name" value="Carboxypeptidase regulatory domain-like"/>
    <property type="match status" value="1"/>
</dbReference>
<sequence>MKKRDFSNKKNIPPWVDLFSHRRKLLRNGINSATLFILLASGTALQAQQISLSLQKAPLSKAISEIRKATKYDFVYNEDLLKTVGPITVNLKNASLEETLRTLFANQPIAFEIADGIIILQERKASNTSNSKKKETIKGRIVDEKGNPLAGATIHVKGSNFVTNSDINGNFELPSEYLDEKLVLSYIGFLPIEIDANVNLNVMLQKSLSSLDEAIVIAYGKTTKRYTTGSISKISANQIESRPVNNVLSTLDGLAPGLTVTQSTGVAGGVFKVELRGRTALDRSISDDQPLFIIDGIPQSANNTSLSTIPSAIGNPSLTATQPGGVSPLNALNPQDIESIEILKDADATSIYGSRGANGVILITTKRGKQGKTILNLNAYAGISKVPNPIEMLNTQQYLTLRKKAFELDNVTPDENNAFDLIVWDTTRYTDFSKLFLSNNASRSNIQLSINGGNENTQFLFSGNYAKEKSVFSKDLSYLRGSSMLNVNHSSKDRKFNLLVSVNYSADHNNIISVDQASNLSLPPNIQLYNNDGSLAWDEGGISSGFWNPLSYLNRRYTSKTKSLNTSGQISYKVTSDLTLRSNMGYNSVLFDESSLYPLSAQNPNYTPYRYTDFATNKLSGWIVEPQAEFTRTVGPGKLNVLLGGTFQAKDQNFETINATGYSSDNLMESLQGATSITGKKSASPYRYNAFFGRAQYNILGKYLATVSARRDGSSIFASENRFSNFGAMGLTWIFSEEKLIKNSLGFLDFGKLRTSIGTTGNDKISNYQFLDTWATSPITYSRNSALYPNKLYNPDYKWEKTIKREIGLDLSFLKERIMLTTNYYNNRSSNQLISYKLPSISGFSTIIRNLDALIENQGWEFSLNTINVRNDNWKWESALNFTIPKNKLLSFPNLANSSYNYTFVEGQTLNVGYGYKYLGVNPTTGLYEVEDKNGDKIYDINDYEVFGSLDPKFYGGFSNTLSFKRISLNVLFSFRKHTAKNYKSYLYSNIGTLNNVPSLILGKYWEEEGDIAELQRPSQTTFGSIQTAYSNLFLNSSGAYSDASYIRLKNVVLNYDLTSKSLQNIGISNARIYMQGENLLTFTGYELGDPETQNWLRTPPLRTFTIGMNLTF</sequence>
<protein>
    <submittedName>
        <fullName evidence="9">TonB-linked outer membrane protein, SusC/RagA family</fullName>
    </submittedName>
</protein>
<dbReference type="RefSeq" id="WP_076394307.1">
    <property type="nucleotide sequence ID" value="NZ_FTOV01000008.1"/>
</dbReference>
<evidence type="ECO:0000256" key="3">
    <source>
        <dbReference type="ARBA" id="ARBA00022452"/>
    </source>
</evidence>
<dbReference type="AlphaFoldDB" id="A0A1N7Q0P4"/>
<keyword evidence="2 7" id="KW-0813">Transport</keyword>
<dbReference type="InterPro" id="IPR037066">
    <property type="entry name" value="Plug_dom_sf"/>
</dbReference>
<dbReference type="PROSITE" id="PS52016">
    <property type="entry name" value="TONB_DEPENDENT_REC_3"/>
    <property type="match status" value="1"/>
</dbReference>
<evidence type="ECO:0000256" key="4">
    <source>
        <dbReference type="ARBA" id="ARBA00022692"/>
    </source>
</evidence>
<proteinExistence type="inferred from homology"/>
<comment type="similarity">
    <text evidence="7">Belongs to the TonB-dependent receptor family.</text>
</comment>
<dbReference type="InterPro" id="IPR011662">
    <property type="entry name" value="Secretin/TonB_short_N"/>
</dbReference>
<gene>
    <name evidence="9" type="ORF">SAMN05421785_10877</name>
</gene>
<dbReference type="EMBL" id="FTOV01000008">
    <property type="protein sequence ID" value="SIT16177.1"/>
    <property type="molecule type" value="Genomic_DNA"/>
</dbReference>
<dbReference type="GO" id="GO:0009279">
    <property type="term" value="C:cell outer membrane"/>
    <property type="evidence" value="ECO:0007669"/>
    <property type="project" value="UniProtKB-SubCell"/>
</dbReference>
<dbReference type="NCBIfam" id="TIGR04056">
    <property type="entry name" value="OMP_RagA_SusC"/>
    <property type="match status" value="1"/>
</dbReference>
<evidence type="ECO:0000313" key="10">
    <source>
        <dbReference type="Proteomes" id="UP000185781"/>
    </source>
</evidence>
<dbReference type="InterPro" id="IPR008969">
    <property type="entry name" value="CarboxyPept-like_regulatory"/>
</dbReference>
<dbReference type="InterPro" id="IPR039426">
    <property type="entry name" value="TonB-dep_rcpt-like"/>
</dbReference>
<reference evidence="9 10" key="1">
    <citation type="submission" date="2017-01" db="EMBL/GenBank/DDBJ databases">
        <authorList>
            <person name="Mah S.A."/>
            <person name="Swanson W.J."/>
            <person name="Moy G.W."/>
            <person name="Vacquier V.D."/>
        </authorList>
    </citation>
    <scope>NUCLEOTIDE SEQUENCE [LARGE SCALE GENOMIC DNA]</scope>
    <source>
        <strain evidence="9 10">DSM 18014</strain>
    </source>
</reference>
<dbReference type="Proteomes" id="UP000185781">
    <property type="component" value="Unassembled WGS sequence"/>
</dbReference>
<evidence type="ECO:0000256" key="5">
    <source>
        <dbReference type="ARBA" id="ARBA00023136"/>
    </source>
</evidence>